<dbReference type="GO" id="GO:0035299">
    <property type="term" value="F:inositol-1,3,4,5,6-pentakisphosphate 2-kinase activity"/>
    <property type="evidence" value="ECO:0007669"/>
    <property type="project" value="UniProtKB-EC"/>
</dbReference>
<dbReference type="InterPro" id="IPR043001">
    <property type="entry name" value="IP5_2-K_N_lobe"/>
</dbReference>
<keyword evidence="3 6" id="KW-0547">Nucleotide-binding</keyword>
<feature type="compositionally biased region" description="Polar residues" evidence="7">
    <location>
        <begin position="436"/>
        <end position="445"/>
    </location>
</feature>
<keyword evidence="5 6" id="KW-0067">ATP-binding</keyword>
<comment type="domain">
    <text evidence="6">The EXKPK motif is conserved in inositol-pentakisphosphate 2-kinases of both family 1 and 2.</text>
</comment>
<keyword evidence="2 6" id="KW-0808">Transferase</keyword>
<sequence length="455" mass="50757">MEMVLSAEDAKDWVYKGEGAANLILAYRGSSPALLGKVLRIQKVPKDGAQPTNTSVLLSRHEQLLWGDVIELLESLSKDNLGQVFAMHVMSRFLGAKHIDSGIRVLVSKGFLQSVEINVQSHRPISRVNAAKIDTLSDSALLISDHSIFAGTPREGTSIAVEIKPKCGFLPSSEYIAKANSIKKHVTRYKMHQLLKLQHGEILKASECDPLDLFSQSKDRIRRAIKALFAAPQNNLRVFLNGSLIFGGMGGAEDKVHSREASRNFEDLLELSGVQLSTFIELVGEALHKSGVLDPLLATQKLDVLDIEGAIHAYYDVISQPCLVCENTTDAELLNHYSQLHSLPMEQSLKIVRDYLISATAKDCSLMISFRPRENGVVASDCSSIFLKSSNQVFDYKVYFIDLDMKPLEKMVYYYELDQKIVDLYTRAEEIQRSSAQSWPMNNGDNCDRKMQCQS</sequence>
<dbReference type="GeneID" id="109710873"/>
<feature type="compositionally biased region" description="Basic and acidic residues" evidence="7">
    <location>
        <begin position="446"/>
        <end position="455"/>
    </location>
</feature>
<dbReference type="GO" id="GO:0005524">
    <property type="term" value="F:ATP binding"/>
    <property type="evidence" value="ECO:0007669"/>
    <property type="project" value="UniProtKB-KW"/>
</dbReference>
<dbReference type="PANTHER" id="PTHR14456">
    <property type="entry name" value="INOSITOL POLYPHOSPHATE KINASE 1"/>
    <property type="match status" value="1"/>
</dbReference>
<dbReference type="Gene3D" id="3.30.200.110">
    <property type="entry name" value="Inositol-pentakisphosphate 2-kinase, N-lobe"/>
    <property type="match status" value="1"/>
</dbReference>
<evidence type="ECO:0000313" key="9">
    <source>
        <dbReference type="RefSeq" id="XP_020089250.1"/>
    </source>
</evidence>
<keyword evidence="8" id="KW-1185">Reference proteome</keyword>
<evidence type="ECO:0000256" key="7">
    <source>
        <dbReference type="SAM" id="MobiDB-lite"/>
    </source>
</evidence>
<comment type="function">
    <text evidence="6">Phosphorylates Ins(1,3,4,5,6)P5 at position 2 to form Ins(1,2,3,4,5,6)P6 (InsP6 or phytate).</text>
</comment>
<protein>
    <recommendedName>
        <fullName evidence="1 6">Inositol-pentakisphosphate 2-kinase</fullName>
        <ecNumber evidence="1 6">2.7.1.158</ecNumber>
    </recommendedName>
</protein>
<dbReference type="GO" id="GO:0032958">
    <property type="term" value="P:inositol phosphate biosynthetic process"/>
    <property type="evidence" value="ECO:0007669"/>
    <property type="project" value="TreeGrafter"/>
</dbReference>
<evidence type="ECO:0000256" key="6">
    <source>
        <dbReference type="RuleBase" id="RU364126"/>
    </source>
</evidence>
<evidence type="ECO:0000256" key="4">
    <source>
        <dbReference type="ARBA" id="ARBA00022777"/>
    </source>
</evidence>
<evidence type="ECO:0000256" key="3">
    <source>
        <dbReference type="ARBA" id="ARBA00022741"/>
    </source>
</evidence>
<gene>
    <name evidence="9" type="primary">LOC109710873</name>
</gene>
<dbReference type="GO" id="GO:0005634">
    <property type="term" value="C:nucleus"/>
    <property type="evidence" value="ECO:0007669"/>
    <property type="project" value="TreeGrafter"/>
</dbReference>
<dbReference type="Proteomes" id="UP000515123">
    <property type="component" value="Linkage group 5"/>
</dbReference>
<comment type="catalytic activity">
    <reaction evidence="6">
        <text>1D-myo-inositol 1,3,4,5,6-pentakisphosphate + ATP = 1D-myo-inositol hexakisphosphate + ADP + H(+)</text>
        <dbReference type="Rhea" id="RHEA:20313"/>
        <dbReference type="ChEBI" id="CHEBI:15378"/>
        <dbReference type="ChEBI" id="CHEBI:30616"/>
        <dbReference type="ChEBI" id="CHEBI:57733"/>
        <dbReference type="ChEBI" id="CHEBI:58130"/>
        <dbReference type="ChEBI" id="CHEBI:456216"/>
        <dbReference type="EC" id="2.7.1.158"/>
    </reaction>
</comment>
<evidence type="ECO:0000256" key="2">
    <source>
        <dbReference type="ARBA" id="ARBA00022679"/>
    </source>
</evidence>
<dbReference type="RefSeq" id="XP_020089250.1">
    <property type="nucleotide sequence ID" value="XM_020233661.1"/>
</dbReference>
<dbReference type="AlphaFoldDB" id="A0A6P5F7L3"/>
<name>A0A6P5F7L3_ANACO</name>
<reference evidence="9" key="2">
    <citation type="submission" date="2025-08" db="UniProtKB">
        <authorList>
            <consortium name="RefSeq"/>
        </authorList>
    </citation>
    <scope>IDENTIFICATION</scope>
    <source>
        <tissue evidence="9">Leaf</tissue>
    </source>
</reference>
<dbReference type="InterPro" id="IPR009286">
    <property type="entry name" value="Ins_P5_2-kin"/>
</dbReference>
<evidence type="ECO:0000256" key="5">
    <source>
        <dbReference type="ARBA" id="ARBA00022840"/>
    </source>
</evidence>
<organism evidence="8 9">
    <name type="scientific">Ananas comosus</name>
    <name type="common">Pineapple</name>
    <name type="synonym">Ananas ananas</name>
    <dbReference type="NCBI Taxonomy" id="4615"/>
    <lineage>
        <taxon>Eukaryota</taxon>
        <taxon>Viridiplantae</taxon>
        <taxon>Streptophyta</taxon>
        <taxon>Embryophyta</taxon>
        <taxon>Tracheophyta</taxon>
        <taxon>Spermatophyta</taxon>
        <taxon>Magnoliopsida</taxon>
        <taxon>Liliopsida</taxon>
        <taxon>Poales</taxon>
        <taxon>Bromeliaceae</taxon>
        <taxon>Bromelioideae</taxon>
        <taxon>Ananas</taxon>
    </lineage>
</organism>
<dbReference type="EC" id="2.7.1.158" evidence="1 6"/>
<reference evidence="8" key="1">
    <citation type="journal article" date="2015" name="Nat. Genet.">
        <title>The pineapple genome and the evolution of CAM photosynthesis.</title>
        <authorList>
            <person name="Ming R."/>
            <person name="VanBuren R."/>
            <person name="Wai C.M."/>
            <person name="Tang H."/>
            <person name="Schatz M.C."/>
            <person name="Bowers J.E."/>
            <person name="Lyons E."/>
            <person name="Wang M.L."/>
            <person name="Chen J."/>
            <person name="Biggers E."/>
            <person name="Zhang J."/>
            <person name="Huang L."/>
            <person name="Zhang L."/>
            <person name="Miao W."/>
            <person name="Zhang J."/>
            <person name="Ye Z."/>
            <person name="Miao C."/>
            <person name="Lin Z."/>
            <person name="Wang H."/>
            <person name="Zhou H."/>
            <person name="Yim W.C."/>
            <person name="Priest H.D."/>
            <person name="Zheng C."/>
            <person name="Woodhouse M."/>
            <person name="Edger P.P."/>
            <person name="Guyot R."/>
            <person name="Guo H.B."/>
            <person name="Guo H."/>
            <person name="Zheng G."/>
            <person name="Singh R."/>
            <person name="Sharma A."/>
            <person name="Min X."/>
            <person name="Zheng Y."/>
            <person name="Lee H."/>
            <person name="Gurtowski J."/>
            <person name="Sedlazeck F.J."/>
            <person name="Harkess A."/>
            <person name="McKain M.R."/>
            <person name="Liao Z."/>
            <person name="Fang J."/>
            <person name="Liu J."/>
            <person name="Zhang X."/>
            <person name="Zhang Q."/>
            <person name="Hu W."/>
            <person name="Qin Y."/>
            <person name="Wang K."/>
            <person name="Chen L.Y."/>
            <person name="Shirley N."/>
            <person name="Lin Y.R."/>
            <person name="Liu L.Y."/>
            <person name="Hernandez A.G."/>
            <person name="Wright C.L."/>
            <person name="Bulone V."/>
            <person name="Tuskan G.A."/>
            <person name="Heath K."/>
            <person name="Zee F."/>
            <person name="Moore P.H."/>
            <person name="Sunkar R."/>
            <person name="Leebens-Mack J.H."/>
            <person name="Mockler T."/>
            <person name="Bennetzen J.L."/>
            <person name="Freeling M."/>
            <person name="Sankoff D."/>
            <person name="Paterson A.H."/>
            <person name="Zhu X."/>
            <person name="Yang X."/>
            <person name="Smith J.A."/>
            <person name="Cushman J.C."/>
            <person name="Paull R.E."/>
            <person name="Yu Q."/>
        </authorList>
    </citation>
    <scope>NUCLEOTIDE SEQUENCE [LARGE SCALE GENOMIC DNA]</scope>
    <source>
        <strain evidence="8">cv. F153</strain>
    </source>
</reference>
<dbReference type="PANTHER" id="PTHR14456:SF2">
    <property type="entry name" value="INOSITOL-PENTAKISPHOSPHATE 2-KINASE"/>
    <property type="match status" value="1"/>
</dbReference>
<dbReference type="OrthoDB" id="272370at2759"/>
<accession>A0A6P5F7L3</accession>
<proteinExistence type="predicted"/>
<evidence type="ECO:0000256" key="1">
    <source>
        <dbReference type="ARBA" id="ARBA00012023"/>
    </source>
</evidence>
<keyword evidence="4 6" id="KW-0418">Kinase</keyword>
<feature type="region of interest" description="Disordered" evidence="7">
    <location>
        <begin position="436"/>
        <end position="455"/>
    </location>
</feature>
<dbReference type="Pfam" id="PF06090">
    <property type="entry name" value="Ins_P5_2-kin"/>
    <property type="match status" value="1"/>
</dbReference>
<evidence type="ECO:0000313" key="8">
    <source>
        <dbReference type="Proteomes" id="UP000515123"/>
    </source>
</evidence>